<evidence type="ECO:0000313" key="2">
    <source>
        <dbReference type="EMBL" id="APH73903.1"/>
    </source>
</evidence>
<evidence type="ECO:0000256" key="1">
    <source>
        <dbReference type="SAM" id="Coils"/>
    </source>
</evidence>
<proteinExistence type="predicted"/>
<dbReference type="SUPFAM" id="SSF103084">
    <property type="entry name" value="Holliday junction resolvase RusA"/>
    <property type="match status" value="1"/>
</dbReference>
<gene>
    <name evidence="2" type="ORF">BSQ44_22900</name>
</gene>
<dbReference type="KEGG" id="meso:BSQ44_22900"/>
<dbReference type="STRING" id="1670800.BSQ44_22900"/>
<protein>
    <submittedName>
        <fullName evidence="2">Endodeoxyribonuclease RusA</fullName>
    </submittedName>
</protein>
<dbReference type="GO" id="GO:0006281">
    <property type="term" value="P:DNA repair"/>
    <property type="evidence" value="ECO:0007669"/>
    <property type="project" value="InterPro"/>
</dbReference>
<evidence type="ECO:0000313" key="3">
    <source>
        <dbReference type="Proteomes" id="UP000182840"/>
    </source>
</evidence>
<sequence length="140" mass="16274">MAASLFPFEFIVRETPRSVQASSKSLQRWKERLREAAKRRVEELVEQSWLDQRPLALTIYYFPSAPMDGDVDNIIKPILDALVAVVYPDDRLIERVVAQKFEPALEWSFSQPSEMLEAALMTTDDVVYVRVDDDLAWRRI</sequence>
<dbReference type="GO" id="GO:0000287">
    <property type="term" value="F:magnesium ion binding"/>
    <property type="evidence" value="ECO:0007669"/>
    <property type="project" value="InterPro"/>
</dbReference>
<dbReference type="GO" id="GO:0006310">
    <property type="term" value="P:DNA recombination"/>
    <property type="evidence" value="ECO:0007669"/>
    <property type="project" value="InterPro"/>
</dbReference>
<dbReference type="OrthoDB" id="959793at2"/>
<dbReference type="Pfam" id="PF05866">
    <property type="entry name" value="RusA"/>
    <property type="match status" value="1"/>
</dbReference>
<dbReference type="Gene3D" id="3.30.1330.70">
    <property type="entry name" value="Holliday junction resolvase RusA"/>
    <property type="match status" value="1"/>
</dbReference>
<dbReference type="EMBL" id="CP018171">
    <property type="protein sequence ID" value="APH73903.1"/>
    <property type="molecule type" value="Genomic_DNA"/>
</dbReference>
<dbReference type="RefSeq" id="WP_072607366.1">
    <property type="nucleotide sequence ID" value="NZ_CP018171.1"/>
</dbReference>
<dbReference type="AlphaFoldDB" id="A0A1L3SWU1"/>
<dbReference type="InterPro" id="IPR036614">
    <property type="entry name" value="RusA-like_sf"/>
</dbReference>
<dbReference type="InterPro" id="IPR008822">
    <property type="entry name" value="Endonuclease_RusA-like"/>
</dbReference>
<name>A0A1L3SWU1_9HYPH</name>
<reference evidence="3" key="1">
    <citation type="submission" date="2016-11" db="EMBL/GenBank/DDBJ databases">
        <title>Mesorhizobium oceanicum sp. nov., isolated from deep seawater in South China Sea.</title>
        <authorList>
            <person name="Fu G.-Y."/>
        </authorList>
    </citation>
    <scope>NUCLEOTIDE SEQUENCE [LARGE SCALE GENOMIC DNA]</scope>
    <source>
        <strain evidence="3">B7</strain>
    </source>
</reference>
<organism evidence="2 3">
    <name type="scientific">Aquibium oceanicum</name>
    <dbReference type="NCBI Taxonomy" id="1670800"/>
    <lineage>
        <taxon>Bacteria</taxon>
        <taxon>Pseudomonadati</taxon>
        <taxon>Pseudomonadota</taxon>
        <taxon>Alphaproteobacteria</taxon>
        <taxon>Hyphomicrobiales</taxon>
        <taxon>Phyllobacteriaceae</taxon>
        <taxon>Aquibium</taxon>
    </lineage>
</organism>
<dbReference type="Proteomes" id="UP000182840">
    <property type="component" value="Chromosome"/>
</dbReference>
<accession>A0A1L3SWU1</accession>
<keyword evidence="1" id="KW-0175">Coiled coil</keyword>
<keyword evidence="3" id="KW-1185">Reference proteome</keyword>
<feature type="coiled-coil region" evidence="1">
    <location>
        <begin position="19"/>
        <end position="46"/>
    </location>
</feature>